<comment type="similarity">
    <text evidence="2">Belongs to the IL-17 family.</text>
</comment>
<keyword evidence="4" id="KW-0732">Signal</keyword>
<keyword evidence="6" id="KW-1185">Reference proteome</keyword>
<dbReference type="InterPro" id="IPR010345">
    <property type="entry name" value="IL-17_fam"/>
</dbReference>
<evidence type="ECO:0000256" key="4">
    <source>
        <dbReference type="ARBA" id="ARBA00022729"/>
    </source>
</evidence>
<protein>
    <submittedName>
        <fullName evidence="5">Uncharacterized protein</fullName>
    </submittedName>
</protein>
<accession>A0A4U8UUR7</accession>
<dbReference type="EMBL" id="AZBU02000001">
    <property type="protein sequence ID" value="TMS37140.1"/>
    <property type="molecule type" value="Genomic_DNA"/>
</dbReference>
<proteinExistence type="inferred from homology"/>
<dbReference type="OrthoDB" id="5802485at2759"/>
<dbReference type="SUPFAM" id="SSF57501">
    <property type="entry name" value="Cystine-knot cytokines"/>
    <property type="match status" value="1"/>
</dbReference>
<evidence type="ECO:0000313" key="5">
    <source>
        <dbReference type="EMBL" id="TMS37140.1"/>
    </source>
</evidence>
<sequence>MPISLSALISQCLRPLARASVILSFICLAIVSAHYKRADSFEVKDECFHRYNDLDHHKSFAEWLHRKNTSHYSPIVPSYQQALLKIQLDSMKNEMQVTSGASTCHTRKMITYSAETPLRERALCKFEYFLNYNPKRIPAALTEVRCSCKRPDKKFVGSKIFECEHLRYEVRVLLFDDECNTFSEHVETIALACIPVAQANAKADSDDVDFMQPIKATVPT</sequence>
<comment type="subcellular location">
    <subcellularLocation>
        <location evidence="1">Secreted</location>
    </subcellularLocation>
</comment>
<dbReference type="GO" id="GO:0005125">
    <property type="term" value="F:cytokine activity"/>
    <property type="evidence" value="ECO:0007669"/>
    <property type="project" value="InterPro"/>
</dbReference>
<evidence type="ECO:0000256" key="3">
    <source>
        <dbReference type="ARBA" id="ARBA00022525"/>
    </source>
</evidence>
<dbReference type="Proteomes" id="UP000298663">
    <property type="component" value="Unassembled WGS sequence"/>
</dbReference>
<reference evidence="5 6" key="2">
    <citation type="journal article" date="2019" name="G3 (Bethesda)">
        <title>Hybrid Assembly of the Genome of the Entomopathogenic Nematode Steinernema carpocapsae Identifies the X-Chromosome.</title>
        <authorList>
            <person name="Serra L."/>
            <person name="Macchietto M."/>
            <person name="Macias-Munoz A."/>
            <person name="McGill C.J."/>
            <person name="Rodriguez I.M."/>
            <person name="Rodriguez B."/>
            <person name="Murad R."/>
            <person name="Mortazavi A."/>
        </authorList>
    </citation>
    <scope>NUCLEOTIDE SEQUENCE [LARGE SCALE GENOMIC DNA]</scope>
    <source>
        <strain evidence="5 6">ALL</strain>
    </source>
</reference>
<dbReference type="InterPro" id="IPR029034">
    <property type="entry name" value="Cystine-knot_cytokine"/>
</dbReference>
<evidence type="ECO:0000313" key="6">
    <source>
        <dbReference type="Proteomes" id="UP000298663"/>
    </source>
</evidence>
<organism evidence="5 6">
    <name type="scientific">Steinernema carpocapsae</name>
    <name type="common">Entomopathogenic nematode</name>
    <dbReference type="NCBI Taxonomy" id="34508"/>
    <lineage>
        <taxon>Eukaryota</taxon>
        <taxon>Metazoa</taxon>
        <taxon>Ecdysozoa</taxon>
        <taxon>Nematoda</taxon>
        <taxon>Chromadorea</taxon>
        <taxon>Rhabditida</taxon>
        <taxon>Tylenchina</taxon>
        <taxon>Panagrolaimomorpha</taxon>
        <taxon>Strongyloidoidea</taxon>
        <taxon>Steinernematidae</taxon>
        <taxon>Steinernema</taxon>
    </lineage>
</organism>
<dbReference type="AlphaFoldDB" id="A0A4U8UUR7"/>
<evidence type="ECO:0000256" key="1">
    <source>
        <dbReference type="ARBA" id="ARBA00004613"/>
    </source>
</evidence>
<reference evidence="5 6" key="1">
    <citation type="journal article" date="2015" name="Genome Biol.">
        <title>Comparative genomics of Steinernema reveals deeply conserved gene regulatory networks.</title>
        <authorList>
            <person name="Dillman A.R."/>
            <person name="Macchietto M."/>
            <person name="Porter C.F."/>
            <person name="Rogers A."/>
            <person name="Williams B."/>
            <person name="Antoshechkin I."/>
            <person name="Lee M.M."/>
            <person name="Goodwin Z."/>
            <person name="Lu X."/>
            <person name="Lewis E.E."/>
            <person name="Goodrich-Blair H."/>
            <person name="Stock S.P."/>
            <person name="Adams B.J."/>
            <person name="Sternberg P.W."/>
            <person name="Mortazavi A."/>
        </authorList>
    </citation>
    <scope>NUCLEOTIDE SEQUENCE [LARGE SCALE GENOMIC DNA]</scope>
    <source>
        <strain evidence="5 6">ALL</strain>
    </source>
</reference>
<dbReference type="STRING" id="34508.A0A4U8UUR7"/>
<gene>
    <name evidence="5" type="ORF">L596_004135</name>
</gene>
<keyword evidence="3" id="KW-0964">Secreted</keyword>
<dbReference type="Pfam" id="PF06083">
    <property type="entry name" value="IL17"/>
    <property type="match status" value="1"/>
</dbReference>
<dbReference type="Gene3D" id="2.10.90.10">
    <property type="entry name" value="Cystine-knot cytokines"/>
    <property type="match status" value="1"/>
</dbReference>
<dbReference type="GO" id="GO:0005576">
    <property type="term" value="C:extracellular region"/>
    <property type="evidence" value="ECO:0007669"/>
    <property type="project" value="UniProtKB-SubCell"/>
</dbReference>
<comment type="caution">
    <text evidence="5">The sequence shown here is derived from an EMBL/GenBank/DDBJ whole genome shotgun (WGS) entry which is preliminary data.</text>
</comment>
<name>A0A4U8UUR7_STECR</name>
<evidence type="ECO:0000256" key="2">
    <source>
        <dbReference type="ARBA" id="ARBA00007236"/>
    </source>
</evidence>